<evidence type="ECO:0000259" key="1">
    <source>
        <dbReference type="Pfam" id="PF02464"/>
    </source>
</evidence>
<organism evidence="2 3">
    <name type="scientific">Novosphingobium cyanobacteriorum</name>
    <dbReference type="NCBI Taxonomy" id="3024215"/>
    <lineage>
        <taxon>Bacteria</taxon>
        <taxon>Pseudomonadati</taxon>
        <taxon>Pseudomonadota</taxon>
        <taxon>Alphaproteobacteria</taxon>
        <taxon>Sphingomonadales</taxon>
        <taxon>Sphingomonadaceae</taxon>
        <taxon>Novosphingobium</taxon>
    </lineage>
</organism>
<dbReference type="InterPro" id="IPR036653">
    <property type="entry name" value="CinA-like_C"/>
</dbReference>
<protein>
    <submittedName>
        <fullName evidence="2">CinA family protein</fullName>
    </submittedName>
</protein>
<dbReference type="RefSeq" id="WP_277278004.1">
    <property type="nucleotide sequence ID" value="NZ_JAROCY010000010.1"/>
</dbReference>
<dbReference type="Gene3D" id="3.90.950.20">
    <property type="entry name" value="CinA-like"/>
    <property type="match status" value="1"/>
</dbReference>
<evidence type="ECO:0000313" key="3">
    <source>
        <dbReference type="Proteomes" id="UP001222770"/>
    </source>
</evidence>
<dbReference type="EMBL" id="JAROCY010000010">
    <property type="protein sequence ID" value="MDF8333881.1"/>
    <property type="molecule type" value="Genomic_DNA"/>
</dbReference>
<feature type="domain" description="CinA C-terminal" evidence="1">
    <location>
        <begin position="14"/>
        <end position="162"/>
    </location>
</feature>
<keyword evidence="3" id="KW-1185">Reference proteome</keyword>
<gene>
    <name evidence="2" type="ORF">POM99_11765</name>
</gene>
<dbReference type="SUPFAM" id="SSF142433">
    <property type="entry name" value="CinA-like"/>
    <property type="match status" value="1"/>
</dbReference>
<sequence length="163" mass="16813">MMFEDLAAIGIIAGEALKARRQTIAVVDGATGGLISAGLIATPGATGFFRGGGVIYTLDGRRIMLGHEPGSLRGYTSATESYALVQADLIRRRFGADWGMAESGSAGPNTHPMGVPSGTSAIGLVGPDGFETAITVRTESTDRVANMQAFAKAALELLRNTLA</sequence>
<name>A0ABT6CJ04_9SPHN</name>
<comment type="caution">
    <text evidence="2">The sequence shown here is derived from an EMBL/GenBank/DDBJ whole genome shotgun (WGS) entry which is preliminary data.</text>
</comment>
<dbReference type="Proteomes" id="UP001222770">
    <property type="component" value="Unassembled WGS sequence"/>
</dbReference>
<accession>A0ABT6CJ04</accession>
<proteinExistence type="predicted"/>
<reference evidence="2 3" key="1">
    <citation type="submission" date="2023-03" db="EMBL/GenBank/DDBJ databases">
        <title>Novosphingobium cyanobacteriorum sp. nov., isolated from a eutrophic reservoir during the Microcystis bloom period.</title>
        <authorList>
            <person name="Kang M."/>
            <person name="Le V."/>
            <person name="Ko S.-R."/>
            <person name="Lee S.-A."/>
            <person name="Ahn C.-Y."/>
        </authorList>
    </citation>
    <scope>NUCLEOTIDE SEQUENCE [LARGE SCALE GENOMIC DNA]</scope>
    <source>
        <strain evidence="2 3">HBC54</strain>
    </source>
</reference>
<dbReference type="InterPro" id="IPR008136">
    <property type="entry name" value="CinA_C"/>
</dbReference>
<evidence type="ECO:0000313" key="2">
    <source>
        <dbReference type="EMBL" id="MDF8333881.1"/>
    </source>
</evidence>
<dbReference type="Pfam" id="PF02464">
    <property type="entry name" value="CinA"/>
    <property type="match status" value="1"/>
</dbReference>